<feature type="region of interest" description="Disordered" evidence="2">
    <location>
        <begin position="252"/>
        <end position="282"/>
    </location>
</feature>
<protein>
    <submittedName>
        <fullName evidence="3">Uncharacterized protein</fullName>
    </submittedName>
</protein>
<accession>A0ABN7J9N6</accession>
<dbReference type="Pfam" id="PF03676">
    <property type="entry name" value="PHAF1"/>
    <property type="match status" value="1"/>
</dbReference>
<comment type="similarity">
    <text evidence="1">Belongs to the PHAF1 family.</text>
</comment>
<feature type="region of interest" description="Disordered" evidence="2">
    <location>
        <begin position="520"/>
        <end position="576"/>
    </location>
</feature>
<evidence type="ECO:0000313" key="3">
    <source>
        <dbReference type="EMBL" id="CAD6961238.1"/>
    </source>
</evidence>
<dbReference type="PANTHER" id="PTHR13465:SF2">
    <property type="entry name" value="PHAGOSOME ASSEMBLY FACTOR 1"/>
    <property type="match status" value="1"/>
</dbReference>
<feature type="compositionally biased region" description="Low complexity" evidence="2">
    <location>
        <begin position="296"/>
        <end position="313"/>
    </location>
</feature>
<gene>
    <name evidence="3" type="ORF">JKIAZH3_G6826</name>
</gene>
<evidence type="ECO:0000256" key="1">
    <source>
        <dbReference type="ARBA" id="ARBA00024339"/>
    </source>
</evidence>
<dbReference type="InterPro" id="IPR039156">
    <property type="entry name" value="PHAF1/BROMI"/>
</dbReference>
<feature type="compositionally biased region" description="Basic and acidic residues" evidence="2">
    <location>
        <begin position="534"/>
        <end position="550"/>
    </location>
</feature>
<name>A0ABN7J9N6_9BASI</name>
<keyword evidence="4" id="KW-1185">Reference proteome</keyword>
<dbReference type="Proteomes" id="UP000836402">
    <property type="component" value="Unassembled WGS sequence"/>
</dbReference>
<dbReference type="EMBL" id="CAJHJG010006962">
    <property type="protein sequence ID" value="CAD6961238.1"/>
    <property type="molecule type" value="Genomic_DNA"/>
</dbReference>
<feature type="compositionally biased region" description="Polar residues" evidence="2">
    <location>
        <begin position="521"/>
        <end position="533"/>
    </location>
</feature>
<dbReference type="InterPro" id="IPR005373">
    <property type="entry name" value="PHAF1"/>
</dbReference>
<sequence>MSSTATMAAAAVDALALDLRLQPATGLGPFTLGIPLWHTLDYLRSNPAHFPNVHLVLPSPSSPDSTSILLSILPHLHLVFSPLSQRLQLITFNLAPHPSALDPAYRPVRIAYTRSLVFDSTPLLHSPASQHRMHSQHPAAGQGQQGQGQQQQQQQQANTLLTRTSIHQTFGPTYPPRRIPQQDEFIVSYPGLAFTFPVSPPSAESTTTTTSTPDSLDKHTPASAFHIFAGHDLLQPAHVLLPPATSHMLPNYAAASGTPTPSRLASASGLQAGSSPAGGPASVPPACLKAVIRPEGTSTPSSTSTNTNTPITLTLGTTTTQDVLATLGAPQRRFEKVDDRVGIHSFAASASRGGGAGGVRGDAGVGGEKVGGVVELARRRMYRANAGAGAGQAEFVPGDDTEEMYDNPIFWNYFDLGIDLLFSSPALTPSSSSSTGGGGGGGGNASGANTLSSSHAVGAGGVLLKIIVHSNIPRSALFQRYHRCPWVVVPAVSGRGAGKEEDEAEEVSYHEQIDDLAALLSPTTSQHRSAPTSTDDRIELDRASDADFVPRGRRKASSPADDQLPPSSSSAGADAKGVTPLRLDVRTWLYGFENAGGREGEAVPEGGLIAEADEAGRVCSVLIY</sequence>
<feature type="compositionally biased region" description="Low complexity" evidence="2">
    <location>
        <begin position="262"/>
        <end position="282"/>
    </location>
</feature>
<dbReference type="PANTHER" id="PTHR13465">
    <property type="entry name" value="UPF0183 PROTEIN"/>
    <property type="match status" value="1"/>
</dbReference>
<organism evidence="3 4">
    <name type="scientific">Tilletia caries</name>
    <name type="common">wheat bunt fungus</name>
    <dbReference type="NCBI Taxonomy" id="13290"/>
    <lineage>
        <taxon>Eukaryota</taxon>
        <taxon>Fungi</taxon>
        <taxon>Dikarya</taxon>
        <taxon>Basidiomycota</taxon>
        <taxon>Ustilaginomycotina</taxon>
        <taxon>Exobasidiomycetes</taxon>
        <taxon>Tilletiales</taxon>
        <taxon>Tilletiaceae</taxon>
        <taxon>Tilletia</taxon>
    </lineage>
</organism>
<evidence type="ECO:0000313" key="4">
    <source>
        <dbReference type="Proteomes" id="UP000836402"/>
    </source>
</evidence>
<feature type="region of interest" description="Disordered" evidence="2">
    <location>
        <begin position="294"/>
        <end position="313"/>
    </location>
</feature>
<feature type="compositionally biased region" description="Low complexity" evidence="2">
    <location>
        <begin position="147"/>
        <end position="156"/>
    </location>
</feature>
<reference evidence="3" key="1">
    <citation type="submission" date="2020-10" db="EMBL/GenBank/DDBJ databases">
        <authorList>
            <person name="Sedaghatjoo S."/>
        </authorList>
    </citation>
    <scope>NUCLEOTIDE SEQUENCE</scope>
    <source>
        <strain evidence="3">AZH3</strain>
    </source>
</reference>
<proteinExistence type="inferred from homology"/>
<evidence type="ECO:0000256" key="2">
    <source>
        <dbReference type="SAM" id="MobiDB-lite"/>
    </source>
</evidence>
<comment type="caution">
    <text evidence="3">The sequence shown here is derived from an EMBL/GenBank/DDBJ whole genome shotgun (WGS) entry which is preliminary data.</text>
</comment>
<feature type="region of interest" description="Disordered" evidence="2">
    <location>
        <begin position="125"/>
        <end position="159"/>
    </location>
</feature>